<feature type="transmembrane region" description="Helical" evidence="7">
    <location>
        <begin position="295"/>
        <end position="318"/>
    </location>
</feature>
<protein>
    <submittedName>
        <fullName evidence="9">MFS transporter</fullName>
    </submittedName>
</protein>
<dbReference type="AlphaFoldDB" id="A0A833A3L1"/>
<evidence type="ECO:0000256" key="3">
    <source>
        <dbReference type="ARBA" id="ARBA00022475"/>
    </source>
</evidence>
<keyword evidence="5 7" id="KW-1133">Transmembrane helix</keyword>
<keyword evidence="4 7" id="KW-0812">Transmembrane</keyword>
<feature type="transmembrane region" description="Helical" evidence="7">
    <location>
        <begin position="99"/>
        <end position="128"/>
    </location>
</feature>
<dbReference type="EMBL" id="DQVM01000052">
    <property type="protein sequence ID" value="HIQ29493.1"/>
    <property type="molecule type" value="Genomic_DNA"/>
</dbReference>
<evidence type="ECO:0000313" key="10">
    <source>
        <dbReference type="Proteomes" id="UP000608579"/>
    </source>
</evidence>
<organism evidence="9 10">
    <name type="scientific">Caldiarchaeum subterraneum</name>
    <dbReference type="NCBI Taxonomy" id="311458"/>
    <lineage>
        <taxon>Archaea</taxon>
        <taxon>Nitrososphaerota</taxon>
        <taxon>Candidatus Caldarchaeales</taxon>
        <taxon>Candidatus Caldarchaeaceae</taxon>
        <taxon>Candidatus Caldarchaeum</taxon>
    </lineage>
</organism>
<evidence type="ECO:0000313" key="9">
    <source>
        <dbReference type="EMBL" id="HIQ29493.1"/>
    </source>
</evidence>
<feature type="transmembrane region" description="Helical" evidence="7">
    <location>
        <begin position="166"/>
        <end position="185"/>
    </location>
</feature>
<accession>A0A833A3L1</accession>
<proteinExistence type="predicted"/>
<dbReference type="PANTHER" id="PTHR23517:SF2">
    <property type="entry name" value="MULTIDRUG RESISTANCE PROTEIN MDTH"/>
    <property type="match status" value="1"/>
</dbReference>
<feature type="transmembrane region" description="Helical" evidence="7">
    <location>
        <begin position="240"/>
        <end position="263"/>
    </location>
</feature>
<evidence type="ECO:0000256" key="2">
    <source>
        <dbReference type="ARBA" id="ARBA00022448"/>
    </source>
</evidence>
<dbReference type="InterPro" id="IPR020846">
    <property type="entry name" value="MFS_dom"/>
</dbReference>
<evidence type="ECO:0000259" key="8">
    <source>
        <dbReference type="PROSITE" id="PS50850"/>
    </source>
</evidence>
<dbReference type="GO" id="GO:0022857">
    <property type="term" value="F:transmembrane transporter activity"/>
    <property type="evidence" value="ECO:0007669"/>
    <property type="project" value="InterPro"/>
</dbReference>
<dbReference type="SUPFAM" id="SSF103473">
    <property type="entry name" value="MFS general substrate transporter"/>
    <property type="match status" value="1"/>
</dbReference>
<evidence type="ECO:0000256" key="7">
    <source>
        <dbReference type="SAM" id="Phobius"/>
    </source>
</evidence>
<gene>
    <name evidence="9" type="ORF">EYH45_02905</name>
</gene>
<feature type="domain" description="Major facilitator superfamily (MFS) profile" evidence="8">
    <location>
        <begin position="1"/>
        <end position="384"/>
    </location>
</feature>
<comment type="caution">
    <text evidence="9">The sequence shown here is derived from an EMBL/GenBank/DDBJ whole genome shotgun (WGS) entry which is preliminary data.</text>
</comment>
<dbReference type="Proteomes" id="UP000608579">
    <property type="component" value="Unassembled WGS sequence"/>
</dbReference>
<feature type="transmembrane region" description="Helical" evidence="7">
    <location>
        <begin position="358"/>
        <end position="379"/>
    </location>
</feature>
<feature type="transmembrane region" description="Helical" evidence="7">
    <location>
        <begin position="270"/>
        <end position="289"/>
    </location>
</feature>
<feature type="transmembrane region" description="Helical" evidence="7">
    <location>
        <begin position="76"/>
        <end position="93"/>
    </location>
</feature>
<evidence type="ECO:0000256" key="5">
    <source>
        <dbReference type="ARBA" id="ARBA00022989"/>
    </source>
</evidence>
<keyword evidence="2" id="KW-0813">Transport</keyword>
<dbReference type="Pfam" id="PF07690">
    <property type="entry name" value="MFS_1"/>
    <property type="match status" value="1"/>
</dbReference>
<dbReference type="PROSITE" id="PS50850">
    <property type="entry name" value="MFS"/>
    <property type="match status" value="1"/>
</dbReference>
<dbReference type="InterPro" id="IPR011701">
    <property type="entry name" value="MFS"/>
</dbReference>
<name>A0A833A3L1_CALS0</name>
<dbReference type="GO" id="GO:0005886">
    <property type="term" value="C:plasma membrane"/>
    <property type="evidence" value="ECO:0007669"/>
    <property type="project" value="UniProtKB-SubCell"/>
</dbReference>
<dbReference type="Gene3D" id="1.20.1250.20">
    <property type="entry name" value="MFS general substrate transporter like domains"/>
    <property type="match status" value="2"/>
</dbReference>
<dbReference type="InterPro" id="IPR036259">
    <property type="entry name" value="MFS_trans_sf"/>
</dbReference>
<keyword evidence="3" id="KW-1003">Cell membrane</keyword>
<dbReference type="PANTHER" id="PTHR23517">
    <property type="entry name" value="RESISTANCE PROTEIN MDTM, PUTATIVE-RELATED-RELATED"/>
    <property type="match status" value="1"/>
</dbReference>
<reference evidence="9" key="1">
    <citation type="journal article" date="2020" name="ISME J.">
        <title>Gammaproteobacteria mediating utilization of methyl-, sulfur- and petroleum organic compounds in deep ocean hydrothermal plumes.</title>
        <authorList>
            <person name="Zhou Z."/>
            <person name="Liu Y."/>
            <person name="Pan J."/>
            <person name="Cron B.R."/>
            <person name="Toner B.M."/>
            <person name="Anantharaman K."/>
            <person name="Breier J.A."/>
            <person name="Dick G.J."/>
            <person name="Li M."/>
        </authorList>
    </citation>
    <scope>NUCLEOTIDE SEQUENCE</scope>
    <source>
        <strain evidence="9">SZUA-1515</strain>
    </source>
</reference>
<keyword evidence="6 7" id="KW-0472">Membrane</keyword>
<feature type="transmembrane region" description="Helical" evidence="7">
    <location>
        <begin position="206"/>
        <end position="228"/>
    </location>
</feature>
<evidence type="ECO:0000256" key="4">
    <source>
        <dbReference type="ARBA" id="ARBA00022692"/>
    </source>
</evidence>
<dbReference type="InterPro" id="IPR050171">
    <property type="entry name" value="MFS_Transporters"/>
</dbReference>
<evidence type="ECO:0000256" key="6">
    <source>
        <dbReference type="ARBA" id="ARBA00023136"/>
    </source>
</evidence>
<sequence length="400" mass="42380">MKHLRGGVLILALCWVAWMWNHGTRLAMPALAPFLREELSLTIFQTTSYVVAPMISFYASILFAGHIVIRIGYKRAVVISAVGAAASFAAAGYSNDTTLLFILLVSTGVFLGLYLPAAIPWVSSLFAGRRRGLIIGIHEAAAPTGQTLGPVVTALLAAALPLGSVFLIWALAPLAAGLLLMALAPSTSSVAEQARVDAKLMPPRRLLTVIAVTVGVLIGNMGVVQIIPLYLVDVFGLEKAFAGMVVGLSRLLGLVGQPLGGFLSDRYGRVNVMTVLTILTLLSTAYIAYAPYNMLYIIFLVIQATCTAMYFPVTYALISEESGAYASIQISRLLFTSGLLGPVLTGFVMGYLAEEMGYTTALTYPLVFTMLSVAAAPLLRKRIITTPGLGDGDGKRAGGV</sequence>
<feature type="transmembrane region" description="Helical" evidence="7">
    <location>
        <begin position="330"/>
        <end position="352"/>
    </location>
</feature>
<feature type="transmembrane region" description="Helical" evidence="7">
    <location>
        <begin position="140"/>
        <end position="160"/>
    </location>
</feature>
<comment type="subcellular location">
    <subcellularLocation>
        <location evidence="1">Cell membrane</location>
        <topology evidence="1">Multi-pass membrane protein</topology>
    </subcellularLocation>
</comment>
<feature type="transmembrane region" description="Helical" evidence="7">
    <location>
        <begin position="50"/>
        <end position="69"/>
    </location>
</feature>
<evidence type="ECO:0000256" key="1">
    <source>
        <dbReference type="ARBA" id="ARBA00004651"/>
    </source>
</evidence>